<feature type="transmembrane region" description="Helical" evidence="1">
    <location>
        <begin position="145"/>
        <end position="167"/>
    </location>
</feature>
<evidence type="ECO:0000313" key="3">
    <source>
        <dbReference type="Proteomes" id="UP000255460"/>
    </source>
</evidence>
<gene>
    <name evidence="2" type="ORF">NCTC10418_03604</name>
</gene>
<reference evidence="2 3" key="1">
    <citation type="submission" date="2018-06" db="EMBL/GenBank/DDBJ databases">
        <authorList>
            <consortium name="Pathogen Informatics"/>
            <person name="Doyle S."/>
        </authorList>
    </citation>
    <scope>NUCLEOTIDE SEQUENCE [LARGE SCALE GENOMIC DNA]</scope>
    <source>
        <strain evidence="2 3">NCTC10418</strain>
    </source>
</reference>
<keyword evidence="1" id="KW-1133">Transmembrane helix</keyword>
<dbReference type="AlphaFoldDB" id="A0A376KTD7"/>
<organism evidence="2 3">
    <name type="scientific">Escherichia coli</name>
    <dbReference type="NCBI Taxonomy" id="562"/>
    <lineage>
        <taxon>Bacteria</taxon>
        <taxon>Pseudomonadati</taxon>
        <taxon>Pseudomonadota</taxon>
        <taxon>Gammaproteobacteria</taxon>
        <taxon>Enterobacterales</taxon>
        <taxon>Enterobacteriaceae</taxon>
        <taxon>Escherichia</taxon>
    </lineage>
</organism>
<proteinExistence type="predicted"/>
<evidence type="ECO:0000256" key="1">
    <source>
        <dbReference type="SAM" id="Phobius"/>
    </source>
</evidence>
<name>A0A376KTD7_ECOLX</name>
<sequence length="168" mass="18662">MFTLLREAGFFKFATRAGLGIEKGLTGCPFASVSIAGRIIPRPLFRLVFSGSFFDQLLQFANADTFRSRYHNRRPARRQPTVGGKVGQLAYFGSSARMSGFCRNINIGKTFATCGKRLDCLGRETAQLGSFGEPFMYSRIGFSAIWRWIFSIVVAHCLASSNFFTAVI</sequence>
<dbReference type="EMBL" id="UFZQ01000001">
    <property type="protein sequence ID" value="STE85973.1"/>
    <property type="molecule type" value="Genomic_DNA"/>
</dbReference>
<keyword evidence="1" id="KW-0472">Membrane</keyword>
<evidence type="ECO:0000313" key="2">
    <source>
        <dbReference type="EMBL" id="STE85973.1"/>
    </source>
</evidence>
<protein>
    <submittedName>
        <fullName evidence="2">Uncharacterized protein</fullName>
    </submittedName>
</protein>
<accession>A0A376KTD7</accession>
<dbReference type="Proteomes" id="UP000255460">
    <property type="component" value="Unassembled WGS sequence"/>
</dbReference>
<keyword evidence="1" id="KW-0812">Transmembrane</keyword>